<sequence length="116" mass="13556">MEACVLVKHLGVHLFMQHQLEHCGLDTLYKFWVILFRDLKLHRRRPEQESIIMSMIRAAAYRNNTLGLPKICPKENVDRTDRKVLFEYAKCHYTPHKMVVTGIGVGHKDLVSDVQK</sequence>
<dbReference type="GO" id="GO:0006627">
    <property type="term" value="P:protein processing involved in protein targeting to mitochondrion"/>
    <property type="evidence" value="ECO:0007669"/>
    <property type="project" value="TreeGrafter"/>
</dbReference>
<name>A0AAW0ZGN0_9HYME</name>
<evidence type="ECO:0000313" key="3">
    <source>
        <dbReference type="Proteomes" id="UP001432146"/>
    </source>
</evidence>
<evidence type="ECO:0000256" key="1">
    <source>
        <dbReference type="ARBA" id="ARBA00007261"/>
    </source>
</evidence>
<evidence type="ECO:0000313" key="2">
    <source>
        <dbReference type="EMBL" id="KAK9296710.1"/>
    </source>
</evidence>
<gene>
    <name evidence="2" type="ORF">QLX08_009324</name>
</gene>
<keyword evidence="3" id="KW-1185">Reference proteome</keyword>
<dbReference type="Gene3D" id="3.30.830.10">
    <property type="entry name" value="Metalloenzyme, LuxS/M16 peptidase-like"/>
    <property type="match status" value="1"/>
</dbReference>
<reference evidence="2 3" key="1">
    <citation type="submission" date="2024-05" db="EMBL/GenBank/DDBJ databases">
        <title>The nuclear and mitochondrial genome assemblies of Tetragonisca angustula (Apidae: Meliponini), a tiny yet remarkable pollinator in the Neotropics.</title>
        <authorList>
            <person name="Ferrari R."/>
            <person name="Ricardo P.C."/>
            <person name="Dias F.C."/>
            <person name="Araujo N.S."/>
            <person name="Soares D.O."/>
            <person name="Zhou Q.-S."/>
            <person name="Zhu C.-D."/>
            <person name="Coutinho L."/>
            <person name="Airas M.C."/>
            <person name="Batista T.M."/>
        </authorList>
    </citation>
    <scope>NUCLEOTIDE SEQUENCE [LARGE SCALE GENOMIC DNA]</scope>
    <source>
        <strain evidence="2">ASF017062</strain>
        <tissue evidence="2">Abdomen</tissue>
    </source>
</reference>
<comment type="caution">
    <text evidence="2">The sequence shown here is derived from an EMBL/GenBank/DDBJ whole genome shotgun (WGS) entry which is preliminary data.</text>
</comment>
<dbReference type="InterPro" id="IPR050361">
    <property type="entry name" value="MPP/UQCRC_Complex"/>
</dbReference>
<dbReference type="EMBL" id="JAWNGG020000205">
    <property type="protein sequence ID" value="KAK9296710.1"/>
    <property type="molecule type" value="Genomic_DNA"/>
</dbReference>
<dbReference type="AlphaFoldDB" id="A0AAW0ZGN0"/>
<dbReference type="PANTHER" id="PTHR11851">
    <property type="entry name" value="METALLOPROTEASE"/>
    <property type="match status" value="1"/>
</dbReference>
<dbReference type="InterPro" id="IPR011249">
    <property type="entry name" value="Metalloenz_LuxS/M16"/>
</dbReference>
<dbReference type="GO" id="GO:0046872">
    <property type="term" value="F:metal ion binding"/>
    <property type="evidence" value="ECO:0007669"/>
    <property type="project" value="InterPro"/>
</dbReference>
<comment type="similarity">
    <text evidence="1">Belongs to the peptidase M16 family.</text>
</comment>
<dbReference type="SUPFAM" id="SSF63411">
    <property type="entry name" value="LuxS/MPP-like metallohydrolase"/>
    <property type="match status" value="1"/>
</dbReference>
<protein>
    <submittedName>
        <fullName evidence="2">Uncharacterized protein</fullName>
    </submittedName>
</protein>
<dbReference type="PANTHER" id="PTHR11851:SF49">
    <property type="entry name" value="MITOCHONDRIAL-PROCESSING PEPTIDASE SUBUNIT ALPHA"/>
    <property type="match status" value="1"/>
</dbReference>
<organism evidence="2 3">
    <name type="scientific">Tetragonisca angustula</name>
    <dbReference type="NCBI Taxonomy" id="166442"/>
    <lineage>
        <taxon>Eukaryota</taxon>
        <taxon>Metazoa</taxon>
        <taxon>Ecdysozoa</taxon>
        <taxon>Arthropoda</taxon>
        <taxon>Hexapoda</taxon>
        <taxon>Insecta</taxon>
        <taxon>Pterygota</taxon>
        <taxon>Neoptera</taxon>
        <taxon>Endopterygota</taxon>
        <taxon>Hymenoptera</taxon>
        <taxon>Apocrita</taxon>
        <taxon>Aculeata</taxon>
        <taxon>Apoidea</taxon>
        <taxon>Anthophila</taxon>
        <taxon>Apidae</taxon>
        <taxon>Tetragonisca</taxon>
    </lineage>
</organism>
<accession>A0AAW0ZGN0</accession>
<dbReference type="GO" id="GO:0005739">
    <property type="term" value="C:mitochondrion"/>
    <property type="evidence" value="ECO:0007669"/>
    <property type="project" value="TreeGrafter"/>
</dbReference>
<dbReference type="Proteomes" id="UP001432146">
    <property type="component" value="Unassembled WGS sequence"/>
</dbReference>
<proteinExistence type="inferred from homology"/>